<proteinExistence type="predicted"/>
<comment type="subcellular location">
    <subcellularLocation>
        <location evidence="1">Membrane</location>
        <topology evidence="1">Multi-pass membrane protein</topology>
    </subcellularLocation>
</comment>
<keyword evidence="4 5" id="KW-0472">Membrane</keyword>
<dbReference type="InterPro" id="IPR001694">
    <property type="entry name" value="NADH_UbQ_OxRdtase_su1/FPO"/>
</dbReference>
<comment type="caution">
    <text evidence="6">The sequence shown here is derived from an EMBL/GenBank/DDBJ whole genome shotgun (WGS) entry which is preliminary data.</text>
</comment>
<keyword evidence="3 5" id="KW-1133">Transmembrane helix</keyword>
<dbReference type="PANTHER" id="PTHR43359">
    <property type="entry name" value="FORMATE HYDROGENLYASE SUBUNIT 4"/>
    <property type="match status" value="1"/>
</dbReference>
<feature type="transmembrane region" description="Helical" evidence="5">
    <location>
        <begin position="276"/>
        <end position="296"/>
    </location>
</feature>
<evidence type="ECO:0000256" key="3">
    <source>
        <dbReference type="ARBA" id="ARBA00022989"/>
    </source>
</evidence>
<dbReference type="InterPro" id="IPR052561">
    <property type="entry name" value="ComplexI_Subunit1"/>
</dbReference>
<organism evidence="6 7">
    <name type="scientific">Candidatus Wallbacteria bacterium HGW-Wallbacteria-1</name>
    <dbReference type="NCBI Taxonomy" id="2013854"/>
    <lineage>
        <taxon>Bacteria</taxon>
        <taxon>Candidatus Walliibacteriota</taxon>
    </lineage>
</organism>
<feature type="transmembrane region" description="Helical" evidence="5">
    <location>
        <begin position="250"/>
        <end position="270"/>
    </location>
</feature>
<evidence type="ECO:0000256" key="4">
    <source>
        <dbReference type="ARBA" id="ARBA00023136"/>
    </source>
</evidence>
<feature type="transmembrane region" description="Helical" evidence="5">
    <location>
        <begin position="101"/>
        <end position="123"/>
    </location>
</feature>
<feature type="transmembrane region" description="Helical" evidence="5">
    <location>
        <begin position="308"/>
        <end position="329"/>
    </location>
</feature>
<gene>
    <name evidence="6" type="ORF">CVV64_10030</name>
</gene>
<dbReference type="EMBL" id="PGXC01000006">
    <property type="protein sequence ID" value="PKK90295.1"/>
    <property type="molecule type" value="Genomic_DNA"/>
</dbReference>
<feature type="transmembrane region" description="Helical" evidence="5">
    <location>
        <begin position="6"/>
        <end position="29"/>
    </location>
</feature>
<name>A0A2N1PPM8_9BACT</name>
<evidence type="ECO:0000256" key="5">
    <source>
        <dbReference type="SAM" id="Phobius"/>
    </source>
</evidence>
<evidence type="ECO:0000256" key="1">
    <source>
        <dbReference type="ARBA" id="ARBA00004141"/>
    </source>
</evidence>
<dbReference type="PANTHER" id="PTHR43359:SF1">
    <property type="entry name" value="FORMATE HYDROGENLYASE SUBUNIT 4-RELATED"/>
    <property type="match status" value="1"/>
</dbReference>
<evidence type="ECO:0000256" key="2">
    <source>
        <dbReference type="ARBA" id="ARBA00022692"/>
    </source>
</evidence>
<dbReference type="AlphaFoldDB" id="A0A2N1PPM8"/>
<reference evidence="6 7" key="1">
    <citation type="journal article" date="2017" name="ISME J.">
        <title>Potential for microbial H2 and metal transformations associated with novel bacteria and archaea in deep terrestrial subsurface sediments.</title>
        <authorList>
            <person name="Hernsdorf A.W."/>
            <person name="Amano Y."/>
            <person name="Miyakawa K."/>
            <person name="Ise K."/>
            <person name="Suzuki Y."/>
            <person name="Anantharaman K."/>
            <person name="Probst A."/>
            <person name="Burstein D."/>
            <person name="Thomas B.C."/>
            <person name="Banfield J.F."/>
        </authorList>
    </citation>
    <scope>NUCLEOTIDE SEQUENCE [LARGE SCALE GENOMIC DNA]</scope>
    <source>
        <strain evidence="6">HGW-Wallbacteria-1</strain>
    </source>
</reference>
<dbReference type="GO" id="GO:0005886">
    <property type="term" value="C:plasma membrane"/>
    <property type="evidence" value="ECO:0007669"/>
    <property type="project" value="TreeGrafter"/>
</dbReference>
<protein>
    <recommendedName>
        <fullName evidence="8">Hydrogenase</fullName>
    </recommendedName>
</protein>
<feature type="transmembrane region" description="Helical" evidence="5">
    <location>
        <begin position="144"/>
        <end position="165"/>
    </location>
</feature>
<keyword evidence="2 5" id="KW-0812">Transmembrane</keyword>
<feature type="transmembrane region" description="Helical" evidence="5">
    <location>
        <begin position="185"/>
        <end position="205"/>
    </location>
</feature>
<evidence type="ECO:0000313" key="7">
    <source>
        <dbReference type="Proteomes" id="UP000233256"/>
    </source>
</evidence>
<dbReference type="Pfam" id="PF00146">
    <property type="entry name" value="NADHdh"/>
    <property type="match status" value="1"/>
</dbReference>
<evidence type="ECO:0000313" key="6">
    <source>
        <dbReference type="EMBL" id="PKK90295.1"/>
    </source>
</evidence>
<accession>A0A2N1PPM8</accession>
<dbReference type="Proteomes" id="UP000233256">
    <property type="component" value="Unassembled WGS sequence"/>
</dbReference>
<evidence type="ECO:0008006" key="8">
    <source>
        <dbReference type="Google" id="ProtNLM"/>
    </source>
</evidence>
<sequence length="335" mass="35650">MIFPNHWGTTISALLLFLAGPFIFAGLIGRTKAVFAGKRGPSILQPLRDFTRLMKKQTIISSCASLISQIAHPIILASSMAAALVTPAFFGQSLISFQGDFLFLACVLACGRFMLLAAAMDSGSCFQGMGASREACFSMILEPCYIFIMAAMVCLGASSIPSVSASNSTMPLYQTLSAIAASPETIKSTGLVFSILAWTALFIMLTMEGARVPVDDPATHLELTMIHEVMILDTSGPDLAMTSYSTNLRMLILAALGSNILLSGLKTIFLGFNNPIMATIAFLMGIIMTALAVGTVESALSRLRMTHLPQYILFMVPLGVIILAAAILMKGGILQ</sequence>